<name>T1GK37_MEGSC</name>
<evidence type="ECO:0008006" key="3">
    <source>
        <dbReference type="Google" id="ProtNLM"/>
    </source>
</evidence>
<organism evidence="1 2">
    <name type="scientific">Megaselia scalaris</name>
    <name type="common">Humpbacked fly</name>
    <name type="synonym">Phora scalaris</name>
    <dbReference type="NCBI Taxonomy" id="36166"/>
    <lineage>
        <taxon>Eukaryota</taxon>
        <taxon>Metazoa</taxon>
        <taxon>Ecdysozoa</taxon>
        <taxon>Arthropoda</taxon>
        <taxon>Hexapoda</taxon>
        <taxon>Insecta</taxon>
        <taxon>Pterygota</taxon>
        <taxon>Neoptera</taxon>
        <taxon>Endopterygota</taxon>
        <taxon>Diptera</taxon>
        <taxon>Brachycera</taxon>
        <taxon>Muscomorpha</taxon>
        <taxon>Platypezoidea</taxon>
        <taxon>Phoridae</taxon>
        <taxon>Megaseliini</taxon>
        <taxon>Megaselia</taxon>
    </lineage>
</organism>
<accession>T1GK37</accession>
<reference evidence="1" key="2">
    <citation type="submission" date="2015-06" db="UniProtKB">
        <authorList>
            <consortium name="EnsemblMetazoa"/>
        </authorList>
    </citation>
    <scope>IDENTIFICATION</scope>
</reference>
<sequence>MLLETLNEYIICEILKYLDYEDLSNLREISEDFYDIGKDVFVVVKPNGNFKISLDTGKKTDSNTMSIFKTVFQNDVFKENVERLSIMGLNKGSEILHLLEKFPNFTDLEICFKGNYKEDDDQTDYSVFPKIRNLSIHTYVPYNLALSFTAIEKLEFCNSYSEFLIRQNSETLEEIIINHLKVTGPVYHQDIVDMDFQIKSKLKVFTAIGVRCLLTEEFLKNQPDCEVNYVMCFSVNGSDRF</sequence>
<dbReference type="EnsemblMetazoa" id="MESCA003852-RA">
    <property type="protein sequence ID" value="MESCA003852-PA"/>
    <property type="gene ID" value="MESCA003852"/>
</dbReference>
<reference evidence="2" key="1">
    <citation type="submission" date="2013-02" db="EMBL/GenBank/DDBJ databases">
        <authorList>
            <person name="Hughes D."/>
        </authorList>
    </citation>
    <scope>NUCLEOTIDE SEQUENCE</scope>
    <source>
        <strain>Durham</strain>
        <strain evidence="2">NC isolate 2 -- Noor lab</strain>
    </source>
</reference>
<evidence type="ECO:0000313" key="2">
    <source>
        <dbReference type="Proteomes" id="UP000015102"/>
    </source>
</evidence>
<keyword evidence="2" id="KW-1185">Reference proteome</keyword>
<dbReference type="HOGENOM" id="CLU_1152862_0_0_1"/>
<dbReference type="Proteomes" id="UP000015102">
    <property type="component" value="Unassembled WGS sequence"/>
</dbReference>
<evidence type="ECO:0000313" key="1">
    <source>
        <dbReference type="EnsemblMetazoa" id="MESCA003852-PA"/>
    </source>
</evidence>
<dbReference type="AlphaFoldDB" id="T1GK37"/>
<proteinExistence type="predicted"/>
<dbReference type="EMBL" id="CAQQ02153795">
    <property type="status" value="NOT_ANNOTATED_CDS"/>
    <property type="molecule type" value="Genomic_DNA"/>
</dbReference>
<protein>
    <recommendedName>
        <fullName evidence="3">F-box domain-containing protein</fullName>
    </recommendedName>
</protein>